<dbReference type="NCBIfam" id="NF033624">
    <property type="entry name" value="HpxX"/>
    <property type="match status" value="1"/>
</dbReference>
<evidence type="ECO:0000313" key="2">
    <source>
        <dbReference type="Proteomes" id="UP001596215"/>
    </source>
</evidence>
<dbReference type="Pfam" id="PF13318">
    <property type="entry name" value="AtzG-like"/>
    <property type="match status" value="1"/>
</dbReference>
<keyword evidence="2" id="KW-1185">Reference proteome</keyword>
<dbReference type="RefSeq" id="WP_212708796.1">
    <property type="nucleotide sequence ID" value="NZ_BAAAFW010000042.1"/>
</dbReference>
<accession>A0ABW1VTR9</accession>
<sequence length="61" mass="7201">MTHPIEWSAYLTQMEHISDIELTEDRRAEVLVQLTRIARMAQPLMDYPLDDRIEVAGVYRL</sequence>
<name>A0ABW1VTR9_9GAMM</name>
<gene>
    <name evidence="1" type="primary">hpxX</name>
    <name evidence="1" type="ORF">ACFP73_13670</name>
</gene>
<reference evidence="2" key="1">
    <citation type="journal article" date="2019" name="Int. J. Syst. Evol. Microbiol.">
        <title>The Global Catalogue of Microorganisms (GCM) 10K type strain sequencing project: providing services to taxonomists for standard genome sequencing and annotation.</title>
        <authorList>
            <consortium name="The Broad Institute Genomics Platform"/>
            <consortium name="The Broad Institute Genome Sequencing Center for Infectious Disease"/>
            <person name="Wu L."/>
            <person name="Ma J."/>
        </authorList>
    </citation>
    <scope>NUCLEOTIDE SEQUENCE [LARGE SCALE GENOMIC DNA]</scope>
    <source>
        <strain evidence="2">CGMCC 4.1530</strain>
    </source>
</reference>
<dbReference type="EMBL" id="JBHSUC010000020">
    <property type="protein sequence ID" value="MFC6363123.1"/>
    <property type="molecule type" value="Genomic_DNA"/>
</dbReference>
<evidence type="ECO:0000313" key="1">
    <source>
        <dbReference type="EMBL" id="MFC6363123.1"/>
    </source>
</evidence>
<dbReference type="InterPro" id="IPR025148">
    <property type="entry name" value="AtzG-like"/>
</dbReference>
<protein>
    <submittedName>
        <fullName evidence="1">Oxalurate catabolism protein HpxX</fullName>
    </submittedName>
</protein>
<dbReference type="Proteomes" id="UP001596215">
    <property type="component" value="Unassembled WGS sequence"/>
</dbReference>
<organism evidence="1 2">
    <name type="scientific">Tatumella punctata</name>
    <dbReference type="NCBI Taxonomy" id="399969"/>
    <lineage>
        <taxon>Bacteria</taxon>
        <taxon>Pseudomonadati</taxon>
        <taxon>Pseudomonadota</taxon>
        <taxon>Gammaproteobacteria</taxon>
        <taxon>Enterobacterales</taxon>
        <taxon>Erwiniaceae</taxon>
        <taxon>Tatumella</taxon>
    </lineage>
</organism>
<proteinExistence type="predicted"/>
<comment type="caution">
    <text evidence="1">The sequence shown here is derived from an EMBL/GenBank/DDBJ whole genome shotgun (WGS) entry which is preliminary data.</text>
</comment>